<proteinExistence type="inferred from homology"/>
<keyword evidence="3" id="KW-1003">Cell membrane</keyword>
<keyword evidence="10" id="KW-1185">Reference proteome</keyword>
<keyword evidence="4 7" id="KW-0812">Transmembrane</keyword>
<sequence length="308" mass="35424">MVKKKGVLYELNKNKILFLMLLPTLLYFLINNYLPMIGIYYAFVQFDFHSSNLFQMAFVGLKNFEFLWKSGKLVQLTINTIGYNIAFIVLVNVLSISVAVLLSEIRGKWFKKVTQSILFLPYFVSFVILSVIVFNLFNYEQGVLNTMLEKLGSEPINLYAMPKAWIFLIIVFYLWKNFGYSMVIYLASITGISDEYYEAAKIDGANIFQRAWHITLPMLKNTFVILLLFALGGIMKGQFDLFYQMVGNNGLLFSTTDILDTYVYRSLRVTFDMGMATAAGVYQSVFGFILIMTVNGIIRKINKDYALF</sequence>
<evidence type="ECO:0000256" key="6">
    <source>
        <dbReference type="ARBA" id="ARBA00023136"/>
    </source>
</evidence>
<gene>
    <name evidence="9" type="ORF">J40TS1_29670</name>
</gene>
<feature type="transmembrane region" description="Helical" evidence="7">
    <location>
        <begin position="275"/>
        <end position="298"/>
    </location>
</feature>
<dbReference type="GO" id="GO:0055085">
    <property type="term" value="P:transmembrane transport"/>
    <property type="evidence" value="ECO:0007669"/>
    <property type="project" value="InterPro"/>
</dbReference>
<comment type="caution">
    <text evidence="9">The sequence shown here is derived from an EMBL/GenBank/DDBJ whole genome shotgun (WGS) entry which is preliminary data.</text>
</comment>
<evidence type="ECO:0000256" key="4">
    <source>
        <dbReference type="ARBA" id="ARBA00022692"/>
    </source>
</evidence>
<keyword evidence="6 7" id="KW-0472">Membrane</keyword>
<dbReference type="InterPro" id="IPR051393">
    <property type="entry name" value="ABC_transporter_permease"/>
</dbReference>
<dbReference type="CDD" id="cd06261">
    <property type="entry name" value="TM_PBP2"/>
    <property type="match status" value="1"/>
</dbReference>
<evidence type="ECO:0000256" key="3">
    <source>
        <dbReference type="ARBA" id="ARBA00022475"/>
    </source>
</evidence>
<organism evidence="9 10">
    <name type="scientific">Paenibacillus montaniterrae</name>
    <dbReference type="NCBI Taxonomy" id="429341"/>
    <lineage>
        <taxon>Bacteria</taxon>
        <taxon>Bacillati</taxon>
        <taxon>Bacillota</taxon>
        <taxon>Bacilli</taxon>
        <taxon>Bacillales</taxon>
        <taxon>Paenibacillaceae</taxon>
        <taxon>Paenibacillus</taxon>
    </lineage>
</organism>
<dbReference type="PANTHER" id="PTHR30193">
    <property type="entry name" value="ABC TRANSPORTER PERMEASE PROTEIN"/>
    <property type="match status" value="1"/>
</dbReference>
<dbReference type="GO" id="GO:0005886">
    <property type="term" value="C:plasma membrane"/>
    <property type="evidence" value="ECO:0007669"/>
    <property type="project" value="UniProtKB-SubCell"/>
</dbReference>
<feature type="transmembrane region" description="Helical" evidence="7">
    <location>
        <begin position="81"/>
        <end position="105"/>
    </location>
</feature>
<feature type="transmembrane region" description="Helical" evidence="7">
    <location>
        <begin position="218"/>
        <end position="235"/>
    </location>
</feature>
<reference evidence="9" key="1">
    <citation type="submission" date="2021-03" db="EMBL/GenBank/DDBJ databases">
        <title>Antimicrobial resistance genes in bacteria isolated from Japanese honey, and their potential for conferring macrolide and lincosamide resistance in the American foulbrood pathogen Paenibacillus larvae.</title>
        <authorList>
            <person name="Okamoto M."/>
            <person name="Kumagai M."/>
            <person name="Kanamori H."/>
            <person name="Takamatsu D."/>
        </authorList>
    </citation>
    <scope>NUCLEOTIDE SEQUENCE</scope>
    <source>
        <strain evidence="9">J40TS1</strain>
    </source>
</reference>
<dbReference type="EMBL" id="BOSE01000005">
    <property type="protein sequence ID" value="GIP17325.1"/>
    <property type="molecule type" value="Genomic_DNA"/>
</dbReference>
<feature type="transmembrane region" description="Helical" evidence="7">
    <location>
        <begin position="117"/>
        <end position="136"/>
    </location>
</feature>
<evidence type="ECO:0000256" key="2">
    <source>
        <dbReference type="ARBA" id="ARBA00022448"/>
    </source>
</evidence>
<evidence type="ECO:0000256" key="7">
    <source>
        <dbReference type="RuleBase" id="RU363032"/>
    </source>
</evidence>
<evidence type="ECO:0000313" key="10">
    <source>
        <dbReference type="Proteomes" id="UP000683139"/>
    </source>
</evidence>
<evidence type="ECO:0000256" key="1">
    <source>
        <dbReference type="ARBA" id="ARBA00004651"/>
    </source>
</evidence>
<feature type="domain" description="ABC transmembrane type-1" evidence="8">
    <location>
        <begin position="77"/>
        <end position="294"/>
    </location>
</feature>
<feature type="transmembrane region" description="Helical" evidence="7">
    <location>
        <begin position="16"/>
        <end position="43"/>
    </location>
</feature>
<keyword evidence="2 7" id="KW-0813">Transport</keyword>
<comment type="similarity">
    <text evidence="7">Belongs to the binding-protein-dependent transport system permease family.</text>
</comment>
<name>A0A919YPK6_9BACL</name>
<dbReference type="Proteomes" id="UP000683139">
    <property type="component" value="Unassembled WGS sequence"/>
</dbReference>
<dbReference type="InterPro" id="IPR035906">
    <property type="entry name" value="MetI-like_sf"/>
</dbReference>
<evidence type="ECO:0000259" key="8">
    <source>
        <dbReference type="PROSITE" id="PS50928"/>
    </source>
</evidence>
<accession>A0A919YPK6</accession>
<keyword evidence="5 7" id="KW-1133">Transmembrane helix</keyword>
<evidence type="ECO:0000313" key="9">
    <source>
        <dbReference type="EMBL" id="GIP17325.1"/>
    </source>
</evidence>
<dbReference type="RefSeq" id="WP_213516524.1">
    <property type="nucleotide sequence ID" value="NZ_BOSE01000005.1"/>
</dbReference>
<dbReference type="PANTHER" id="PTHR30193:SF44">
    <property type="entry name" value="LACTOSE TRANSPORT SYSTEM PERMEASE PROTEIN LACF"/>
    <property type="match status" value="1"/>
</dbReference>
<evidence type="ECO:0000256" key="5">
    <source>
        <dbReference type="ARBA" id="ARBA00022989"/>
    </source>
</evidence>
<dbReference type="Pfam" id="PF00528">
    <property type="entry name" value="BPD_transp_1"/>
    <property type="match status" value="1"/>
</dbReference>
<dbReference type="Gene3D" id="1.10.3720.10">
    <property type="entry name" value="MetI-like"/>
    <property type="match status" value="1"/>
</dbReference>
<comment type="subcellular location">
    <subcellularLocation>
        <location evidence="1 7">Cell membrane</location>
        <topology evidence="1 7">Multi-pass membrane protein</topology>
    </subcellularLocation>
</comment>
<dbReference type="AlphaFoldDB" id="A0A919YPK6"/>
<dbReference type="SUPFAM" id="SSF161098">
    <property type="entry name" value="MetI-like"/>
    <property type="match status" value="1"/>
</dbReference>
<protein>
    <submittedName>
        <fullName evidence="9">Sugar ABC transporter permease</fullName>
    </submittedName>
</protein>
<dbReference type="InterPro" id="IPR000515">
    <property type="entry name" value="MetI-like"/>
</dbReference>
<dbReference type="PROSITE" id="PS50928">
    <property type="entry name" value="ABC_TM1"/>
    <property type="match status" value="1"/>
</dbReference>